<dbReference type="OrthoDB" id="5148996at2"/>
<dbReference type="RefSeq" id="WP_130285981.1">
    <property type="nucleotide sequence ID" value="NZ_SGXE01000001.1"/>
</dbReference>
<dbReference type="Gene3D" id="3.90.70.10">
    <property type="entry name" value="Cysteine proteinases"/>
    <property type="match status" value="1"/>
</dbReference>
<dbReference type="Pfam" id="PF13529">
    <property type="entry name" value="Peptidase_C39_2"/>
    <property type="match status" value="1"/>
</dbReference>
<dbReference type="GO" id="GO:0006508">
    <property type="term" value="P:proteolysis"/>
    <property type="evidence" value="ECO:0007669"/>
    <property type="project" value="UniProtKB-KW"/>
</dbReference>
<feature type="domain" description="Peptidase C39-like" evidence="1">
    <location>
        <begin position="33"/>
        <end position="147"/>
    </location>
</feature>
<accession>A0A4Q7PHZ3</accession>
<dbReference type="SUPFAM" id="SSF54001">
    <property type="entry name" value="Cysteine proteinases"/>
    <property type="match status" value="1"/>
</dbReference>
<gene>
    <name evidence="2" type="ORF">EV197_1422</name>
</gene>
<dbReference type="Proteomes" id="UP000292262">
    <property type="component" value="Unassembled WGS sequence"/>
</dbReference>
<keyword evidence="3" id="KW-1185">Reference proteome</keyword>
<keyword evidence="2" id="KW-0378">Hydrolase</keyword>
<dbReference type="GO" id="GO:0008233">
    <property type="term" value="F:peptidase activity"/>
    <property type="evidence" value="ECO:0007669"/>
    <property type="project" value="UniProtKB-KW"/>
</dbReference>
<dbReference type="InterPro" id="IPR038765">
    <property type="entry name" value="Papain-like_cys_pep_sf"/>
</dbReference>
<sequence>MKYYQILYFILLFWSGFSISQEKVRIIEEAKLPVTHIKQPQSNWCWAASIAMVGNYYRNSNYTSCNIASQEFNFNCCNNPSPCNQQNSIDRFPKMLAHFNVGVKSVKGKTDWKSIKNELDNGNPVLIRVESKYGGHFVIIYGYFRNQYYKGEGAMLEVYDPALGFFNDYGYEDGYTIAYPRLVSGWGYNYKLKWTHTVTFTDYN</sequence>
<name>A0A4Q7PHZ3_9FLAO</name>
<protein>
    <submittedName>
        <fullName evidence="2">Papain like cysteine protease AvrRpt2</fullName>
    </submittedName>
</protein>
<evidence type="ECO:0000313" key="2">
    <source>
        <dbReference type="EMBL" id="RZT00187.1"/>
    </source>
</evidence>
<proteinExistence type="predicted"/>
<dbReference type="InterPro" id="IPR039564">
    <property type="entry name" value="Peptidase_C39-like"/>
</dbReference>
<dbReference type="AlphaFoldDB" id="A0A4Q7PHZ3"/>
<reference evidence="2 3" key="1">
    <citation type="submission" date="2019-02" db="EMBL/GenBank/DDBJ databases">
        <title>Genomic Encyclopedia of Type Strains, Phase IV (KMG-IV): sequencing the most valuable type-strain genomes for metagenomic binning, comparative biology and taxonomic classification.</title>
        <authorList>
            <person name="Goeker M."/>
        </authorList>
    </citation>
    <scope>NUCLEOTIDE SEQUENCE [LARGE SCALE GENOMIC DNA]</scope>
    <source>
        <strain evidence="2 3">DSM 17196</strain>
    </source>
</reference>
<keyword evidence="2" id="KW-0645">Protease</keyword>
<organism evidence="2 3">
    <name type="scientific">Aquimarina brevivitae</name>
    <dbReference type="NCBI Taxonomy" id="323412"/>
    <lineage>
        <taxon>Bacteria</taxon>
        <taxon>Pseudomonadati</taxon>
        <taxon>Bacteroidota</taxon>
        <taxon>Flavobacteriia</taxon>
        <taxon>Flavobacteriales</taxon>
        <taxon>Flavobacteriaceae</taxon>
        <taxon>Aquimarina</taxon>
    </lineage>
</organism>
<evidence type="ECO:0000313" key="3">
    <source>
        <dbReference type="Proteomes" id="UP000292262"/>
    </source>
</evidence>
<comment type="caution">
    <text evidence="2">The sequence shown here is derived from an EMBL/GenBank/DDBJ whole genome shotgun (WGS) entry which is preliminary data.</text>
</comment>
<evidence type="ECO:0000259" key="1">
    <source>
        <dbReference type="Pfam" id="PF13529"/>
    </source>
</evidence>
<dbReference type="EMBL" id="SGXE01000001">
    <property type="protein sequence ID" value="RZT00187.1"/>
    <property type="molecule type" value="Genomic_DNA"/>
</dbReference>